<dbReference type="RefSeq" id="WP_094452515.1">
    <property type="nucleotide sequence ID" value="NZ_NOXU01000006.1"/>
</dbReference>
<dbReference type="SUPFAM" id="SSF103088">
    <property type="entry name" value="OmpA-like"/>
    <property type="match status" value="1"/>
</dbReference>
<dbReference type="AlphaFoldDB" id="A0A255ZAM1"/>
<proteinExistence type="predicted"/>
<gene>
    <name evidence="1" type="ORF">CHU95_00140</name>
</gene>
<dbReference type="OrthoDB" id="7363358at2"/>
<evidence type="ECO:0008006" key="3">
    <source>
        <dbReference type="Google" id="ProtNLM"/>
    </source>
</evidence>
<keyword evidence="2" id="KW-1185">Reference proteome</keyword>
<name>A0A255ZAM1_9PROT</name>
<dbReference type="InterPro" id="IPR036737">
    <property type="entry name" value="OmpA-like_sf"/>
</dbReference>
<dbReference type="Gene3D" id="3.30.1330.60">
    <property type="entry name" value="OmpA-like domain"/>
    <property type="match status" value="1"/>
</dbReference>
<comment type="caution">
    <text evidence="1">The sequence shown here is derived from an EMBL/GenBank/DDBJ whole genome shotgun (WGS) entry which is preliminary data.</text>
</comment>
<reference evidence="1 2" key="1">
    <citation type="submission" date="2017-07" db="EMBL/GenBank/DDBJ databases">
        <title>Niveispirillum cyanobacteriorum sp. nov., isolated from cyanobacterial aggregates in a eutrophic lake.</title>
        <authorList>
            <person name="Cai H."/>
        </authorList>
    </citation>
    <scope>NUCLEOTIDE SEQUENCE [LARGE SCALE GENOMIC DNA]</scope>
    <source>
        <strain evidence="2">TH1-14</strain>
    </source>
</reference>
<dbReference type="Proteomes" id="UP000216998">
    <property type="component" value="Unassembled WGS sequence"/>
</dbReference>
<sequence>MSGPQLTAYLSGMMTRLFTAFALSLLLFWPGVPADAQNSIPTLPSAPPVTVPARPSLPIPAPPDMTLPPLPATPDQTDIPVAPVTVLPAARYPGAVTGPEPARIPADQSMIIYAAGAEPLPTGTEAVLVDIIARLKARPAERLELRAYATGRADRPTDGRRTALLRVRALRDHLVKQGIDPLRLLVFAEGSSLDAAPGGPPPDRVDLVIRP</sequence>
<evidence type="ECO:0000313" key="2">
    <source>
        <dbReference type="Proteomes" id="UP000216998"/>
    </source>
</evidence>
<evidence type="ECO:0000313" key="1">
    <source>
        <dbReference type="EMBL" id="OYQ37915.1"/>
    </source>
</evidence>
<accession>A0A255ZAM1</accession>
<dbReference type="EMBL" id="NOXU01000006">
    <property type="protein sequence ID" value="OYQ37915.1"/>
    <property type="molecule type" value="Genomic_DNA"/>
</dbReference>
<protein>
    <recommendedName>
        <fullName evidence="3">OmpA-like domain-containing protein</fullName>
    </recommendedName>
</protein>
<organism evidence="1 2">
    <name type="scientific">Niveispirillum lacus</name>
    <dbReference type="NCBI Taxonomy" id="1981099"/>
    <lineage>
        <taxon>Bacteria</taxon>
        <taxon>Pseudomonadati</taxon>
        <taxon>Pseudomonadota</taxon>
        <taxon>Alphaproteobacteria</taxon>
        <taxon>Rhodospirillales</taxon>
        <taxon>Azospirillaceae</taxon>
        <taxon>Niveispirillum</taxon>
    </lineage>
</organism>